<protein>
    <submittedName>
        <fullName evidence="1">Uncharacterized protein</fullName>
    </submittedName>
</protein>
<organism evidence="1">
    <name type="scientific">marine sediment metagenome</name>
    <dbReference type="NCBI Taxonomy" id="412755"/>
    <lineage>
        <taxon>unclassified sequences</taxon>
        <taxon>metagenomes</taxon>
        <taxon>ecological metagenomes</taxon>
    </lineage>
</organism>
<reference evidence="1" key="1">
    <citation type="journal article" date="2015" name="Nature">
        <title>Complex archaea that bridge the gap between prokaryotes and eukaryotes.</title>
        <authorList>
            <person name="Spang A."/>
            <person name="Saw J.H."/>
            <person name="Jorgensen S.L."/>
            <person name="Zaremba-Niedzwiedzka K."/>
            <person name="Martijn J."/>
            <person name="Lind A.E."/>
            <person name="van Eijk R."/>
            <person name="Schleper C."/>
            <person name="Guy L."/>
            <person name="Ettema T.J."/>
        </authorList>
    </citation>
    <scope>NUCLEOTIDE SEQUENCE</scope>
</reference>
<accession>A0A0F8W913</accession>
<sequence length="94" mass="10451">LNLAGIVIHSLNKEGMKGGLPEGVHIRGSGQQYYDTDLLLFLVESQTPNTVKCVFGKGRELENPKQSFDLRKLEGFPALGNAAKKNEVYRDYVK</sequence>
<dbReference type="AlphaFoldDB" id="A0A0F8W913"/>
<gene>
    <name evidence="1" type="ORF">LCGC14_3166940</name>
</gene>
<comment type="caution">
    <text evidence="1">The sequence shown here is derived from an EMBL/GenBank/DDBJ whole genome shotgun (WGS) entry which is preliminary data.</text>
</comment>
<feature type="non-terminal residue" evidence="1">
    <location>
        <position position="1"/>
    </location>
</feature>
<proteinExistence type="predicted"/>
<dbReference type="EMBL" id="LAZR01070169">
    <property type="protein sequence ID" value="KKK44550.1"/>
    <property type="molecule type" value="Genomic_DNA"/>
</dbReference>
<evidence type="ECO:0000313" key="1">
    <source>
        <dbReference type="EMBL" id="KKK44550.1"/>
    </source>
</evidence>
<name>A0A0F8W913_9ZZZZ</name>